<reference evidence="3" key="1">
    <citation type="submission" date="2021-02" db="EMBL/GenBank/DDBJ databases">
        <authorList>
            <person name="Nowell W R."/>
        </authorList>
    </citation>
    <scope>NUCLEOTIDE SEQUENCE</scope>
</reference>
<keyword evidence="1" id="KW-0677">Repeat</keyword>
<sequence length="179" mass="19327">MSVASTTHIGSLLDKMSSSDKDFRFMATSDLMNDLQKESIKLDDDSERRIVKGVLKLLEDTNGEVQNQAVKCLGPLVCKVKEPQIEIICDTLCSNCTNMSKDAEQLRDISSSGLKTVIASLATTNSGATNSISKKIMQRLIAAIQQGTTIANNATSKKTNNAFDLANGGQSQLEILDII</sequence>
<dbReference type="Proteomes" id="UP000681720">
    <property type="component" value="Unassembled WGS sequence"/>
</dbReference>
<evidence type="ECO:0000313" key="4">
    <source>
        <dbReference type="Proteomes" id="UP000681720"/>
    </source>
</evidence>
<dbReference type="SUPFAM" id="SSF48371">
    <property type="entry name" value="ARM repeat"/>
    <property type="match status" value="1"/>
</dbReference>
<evidence type="ECO:0000256" key="2">
    <source>
        <dbReference type="ARBA" id="ARBA00022786"/>
    </source>
</evidence>
<accession>A0A8S3FV36</accession>
<dbReference type="Gene3D" id="1.25.10.10">
    <property type="entry name" value="Leucine-rich Repeat Variant"/>
    <property type="match status" value="1"/>
</dbReference>
<organism evidence="3 4">
    <name type="scientific">Rotaria magnacalcarata</name>
    <dbReference type="NCBI Taxonomy" id="392030"/>
    <lineage>
        <taxon>Eukaryota</taxon>
        <taxon>Metazoa</taxon>
        <taxon>Spiralia</taxon>
        <taxon>Gnathifera</taxon>
        <taxon>Rotifera</taxon>
        <taxon>Eurotatoria</taxon>
        <taxon>Bdelloidea</taxon>
        <taxon>Philodinida</taxon>
        <taxon>Philodinidae</taxon>
        <taxon>Rotaria</taxon>
    </lineage>
</organism>
<dbReference type="AlphaFoldDB" id="A0A8S3FV36"/>
<dbReference type="InterPro" id="IPR039852">
    <property type="entry name" value="CAND1/CAND2"/>
</dbReference>
<keyword evidence="2" id="KW-0833">Ubl conjugation pathway</keyword>
<comment type="caution">
    <text evidence="3">The sequence shown here is derived from an EMBL/GenBank/DDBJ whole genome shotgun (WGS) entry which is preliminary data.</text>
</comment>
<dbReference type="PANTHER" id="PTHR12696">
    <property type="entry name" value="TIP120"/>
    <property type="match status" value="1"/>
</dbReference>
<proteinExistence type="predicted"/>
<name>A0A8S3FV36_9BILA</name>
<gene>
    <name evidence="3" type="ORF">GIL414_LOCUS64479</name>
</gene>
<evidence type="ECO:0000256" key="1">
    <source>
        <dbReference type="ARBA" id="ARBA00022737"/>
    </source>
</evidence>
<feature type="non-terminal residue" evidence="3">
    <location>
        <position position="1"/>
    </location>
</feature>
<dbReference type="EMBL" id="CAJOBJ010278411">
    <property type="protein sequence ID" value="CAF5140944.1"/>
    <property type="molecule type" value="Genomic_DNA"/>
</dbReference>
<protein>
    <submittedName>
        <fullName evidence="3">Uncharacterized protein</fullName>
    </submittedName>
</protein>
<dbReference type="GO" id="GO:0010265">
    <property type="term" value="P:SCF complex assembly"/>
    <property type="evidence" value="ECO:0007669"/>
    <property type="project" value="InterPro"/>
</dbReference>
<dbReference type="InterPro" id="IPR016024">
    <property type="entry name" value="ARM-type_fold"/>
</dbReference>
<evidence type="ECO:0000313" key="3">
    <source>
        <dbReference type="EMBL" id="CAF5140944.1"/>
    </source>
</evidence>
<dbReference type="InterPro" id="IPR011989">
    <property type="entry name" value="ARM-like"/>
</dbReference>
<feature type="non-terminal residue" evidence="3">
    <location>
        <position position="179"/>
    </location>
</feature>